<organism evidence="3 4">
    <name type="scientific">Pusillibacter faecalis</name>
    <dbReference type="NCBI Taxonomy" id="2714358"/>
    <lineage>
        <taxon>Bacteria</taxon>
        <taxon>Bacillati</taxon>
        <taxon>Bacillota</taxon>
        <taxon>Clostridia</taxon>
        <taxon>Eubacteriales</taxon>
        <taxon>Oscillospiraceae</taxon>
        <taxon>Pusillibacter</taxon>
    </lineage>
</organism>
<dbReference type="Pfam" id="PF13556">
    <property type="entry name" value="HTH_30"/>
    <property type="match status" value="1"/>
</dbReference>
<evidence type="ECO:0008006" key="5">
    <source>
        <dbReference type="Google" id="ProtNLM"/>
    </source>
</evidence>
<evidence type="ECO:0000259" key="1">
    <source>
        <dbReference type="Pfam" id="PF07905"/>
    </source>
</evidence>
<dbReference type="InterPro" id="IPR025736">
    <property type="entry name" value="PucR_C-HTH_dom"/>
</dbReference>
<dbReference type="Proteomes" id="UP000679848">
    <property type="component" value="Chromosome"/>
</dbReference>
<sequence>MITVNDILSRPLFKNFALVSGERGLCNHVQSAGFFEWETGPAIMQSFPKGEFVITTLSAAKDDPSAAEEALASLFQCKIAAIAIKNVYFRQLPDSICTLSNKSNIPILFFDSLYVDDVLFDLKTAILENDPQYQRKMIDKLLANSSGTPDALRELALQLNPAFEPYLIFSAFVSEDLGNQQEQSSEEPLKPTDGRSSHRIHLEDYQYTLVPYKNGMLCICTARGPVAFTKTQARRFLALCFQSAVSYQMGISLQNGGLETISQAIQEAIYANISCRINQEACLEFRETGVDRLLCYAAGSTWSHRYYTDLSERLVSSGDAPDLLLNTLITYVKYGGSIVLTSKHMYQHSNTIRYRISKIQSLWGTRHNLDFDAQAQLFVRLHFLYQLM</sequence>
<accession>A0A810Q8I0</accession>
<dbReference type="AlphaFoldDB" id="A0A810Q8I0"/>
<evidence type="ECO:0000259" key="2">
    <source>
        <dbReference type="Pfam" id="PF13556"/>
    </source>
</evidence>
<dbReference type="RefSeq" id="WP_213543162.1">
    <property type="nucleotide sequence ID" value="NZ_AP023420.1"/>
</dbReference>
<dbReference type="PANTHER" id="PTHR33744:SF7">
    <property type="entry name" value="PUCR FAMILY TRANSCRIPTIONAL REGULATOR"/>
    <property type="match status" value="1"/>
</dbReference>
<keyword evidence="4" id="KW-1185">Reference proteome</keyword>
<evidence type="ECO:0000313" key="3">
    <source>
        <dbReference type="EMBL" id="BCK84490.1"/>
    </source>
</evidence>
<gene>
    <name evidence="3" type="ORF">MM59RIKEN_18090</name>
</gene>
<dbReference type="Gene3D" id="1.10.10.2840">
    <property type="entry name" value="PucR C-terminal helix-turn-helix domain"/>
    <property type="match status" value="1"/>
</dbReference>
<protein>
    <recommendedName>
        <fullName evidence="5">PucR family transcriptional regulator</fullName>
    </recommendedName>
</protein>
<dbReference type="KEGG" id="pfaa:MM59RIKEN_18090"/>
<dbReference type="InterPro" id="IPR012914">
    <property type="entry name" value="PucR_dom"/>
</dbReference>
<dbReference type="InterPro" id="IPR051448">
    <property type="entry name" value="CdaR-like_regulators"/>
</dbReference>
<dbReference type="InterPro" id="IPR042070">
    <property type="entry name" value="PucR_C-HTH_sf"/>
</dbReference>
<reference evidence="3" key="1">
    <citation type="submission" date="2020-09" db="EMBL/GenBank/DDBJ databases">
        <title>New species isolated from human feces.</title>
        <authorList>
            <person name="Kitahara M."/>
            <person name="Shigeno Y."/>
            <person name="Shime M."/>
            <person name="Matsumoto Y."/>
            <person name="Nakamura S."/>
            <person name="Motooka D."/>
            <person name="Fukuoka S."/>
            <person name="Nishikawa H."/>
            <person name="Benno Y."/>
        </authorList>
    </citation>
    <scope>NUCLEOTIDE SEQUENCE</scope>
    <source>
        <strain evidence="3">MM59</strain>
    </source>
</reference>
<dbReference type="EMBL" id="AP023420">
    <property type="protein sequence ID" value="BCK84490.1"/>
    <property type="molecule type" value="Genomic_DNA"/>
</dbReference>
<dbReference type="PANTHER" id="PTHR33744">
    <property type="entry name" value="CARBOHYDRATE DIACID REGULATOR"/>
    <property type="match status" value="1"/>
</dbReference>
<name>A0A810Q8I0_9FIRM</name>
<proteinExistence type="predicted"/>
<evidence type="ECO:0000313" key="4">
    <source>
        <dbReference type="Proteomes" id="UP000679848"/>
    </source>
</evidence>
<dbReference type="Pfam" id="PF07905">
    <property type="entry name" value="PucR"/>
    <property type="match status" value="1"/>
</dbReference>
<feature type="domain" description="PucR C-terminal helix-turn-helix" evidence="2">
    <location>
        <begin position="324"/>
        <end position="380"/>
    </location>
</feature>
<feature type="domain" description="Purine catabolism PurC-like" evidence="1">
    <location>
        <begin position="6"/>
        <end position="111"/>
    </location>
</feature>